<protein>
    <submittedName>
        <fullName evidence="3">Uncharacterized protein LOC106743619 isoform X1</fullName>
    </submittedName>
</protein>
<reference evidence="3" key="1">
    <citation type="submission" date="2025-08" db="UniProtKB">
        <authorList>
            <consortium name="RefSeq"/>
        </authorList>
    </citation>
    <scope>IDENTIFICATION</scope>
</reference>
<feature type="compositionally biased region" description="Basic and acidic residues" evidence="1">
    <location>
        <begin position="584"/>
        <end position="604"/>
    </location>
</feature>
<feature type="region of interest" description="Disordered" evidence="1">
    <location>
        <begin position="639"/>
        <end position="670"/>
    </location>
</feature>
<dbReference type="Proteomes" id="UP000515204">
    <property type="component" value="Unplaced"/>
</dbReference>
<feature type="compositionally biased region" description="Basic and acidic residues" evidence="1">
    <location>
        <begin position="532"/>
        <end position="543"/>
    </location>
</feature>
<evidence type="ECO:0000313" key="3">
    <source>
        <dbReference type="RefSeq" id="XP_014473114.1"/>
    </source>
</evidence>
<feature type="region of interest" description="Disordered" evidence="1">
    <location>
        <begin position="780"/>
        <end position="911"/>
    </location>
</feature>
<feature type="compositionally biased region" description="Basic and acidic residues" evidence="1">
    <location>
        <begin position="558"/>
        <end position="574"/>
    </location>
</feature>
<dbReference type="RefSeq" id="XP_014473114.1">
    <property type="nucleotide sequence ID" value="XM_014617628.1"/>
</dbReference>
<feature type="compositionally biased region" description="Acidic residues" evidence="1">
    <location>
        <begin position="1050"/>
        <end position="1065"/>
    </location>
</feature>
<feature type="compositionally biased region" description="Basic and acidic residues" evidence="1">
    <location>
        <begin position="724"/>
        <end position="736"/>
    </location>
</feature>
<feature type="region of interest" description="Disordered" evidence="1">
    <location>
        <begin position="690"/>
        <end position="736"/>
    </location>
</feature>
<dbReference type="Gene3D" id="3.30.40.10">
    <property type="entry name" value="Zinc/RING finger domain, C3HC4 (zinc finger)"/>
    <property type="match status" value="1"/>
</dbReference>
<dbReference type="AlphaFoldDB" id="A0A6P3X5E7"/>
<feature type="compositionally biased region" description="Acidic residues" evidence="1">
    <location>
        <begin position="605"/>
        <end position="615"/>
    </location>
</feature>
<feature type="compositionally biased region" description="Basic and acidic residues" evidence="1">
    <location>
        <begin position="872"/>
        <end position="890"/>
    </location>
</feature>
<feature type="region of interest" description="Disordered" evidence="1">
    <location>
        <begin position="1044"/>
        <end position="1077"/>
    </location>
</feature>
<organism evidence="2 3">
    <name type="scientific">Dinoponera quadriceps</name>
    <name type="common">South American ant</name>
    <dbReference type="NCBI Taxonomy" id="609295"/>
    <lineage>
        <taxon>Eukaryota</taxon>
        <taxon>Metazoa</taxon>
        <taxon>Ecdysozoa</taxon>
        <taxon>Arthropoda</taxon>
        <taxon>Hexapoda</taxon>
        <taxon>Insecta</taxon>
        <taxon>Pterygota</taxon>
        <taxon>Neoptera</taxon>
        <taxon>Endopterygota</taxon>
        <taxon>Hymenoptera</taxon>
        <taxon>Apocrita</taxon>
        <taxon>Aculeata</taxon>
        <taxon>Formicoidea</taxon>
        <taxon>Formicidae</taxon>
        <taxon>Ponerinae</taxon>
        <taxon>Ponerini</taxon>
        <taxon>Dinoponera</taxon>
    </lineage>
</organism>
<dbReference type="GeneID" id="106743619"/>
<gene>
    <name evidence="3" type="primary">LOC106743619</name>
</gene>
<feature type="compositionally biased region" description="Basic and acidic residues" evidence="1">
    <location>
        <begin position="831"/>
        <end position="840"/>
    </location>
</feature>
<feature type="compositionally biased region" description="Basic and acidic residues" evidence="1">
    <location>
        <begin position="902"/>
        <end position="911"/>
    </location>
</feature>
<feature type="compositionally biased region" description="Basic and acidic residues" evidence="1">
    <location>
        <begin position="1212"/>
        <end position="1230"/>
    </location>
</feature>
<evidence type="ECO:0000256" key="1">
    <source>
        <dbReference type="SAM" id="MobiDB-lite"/>
    </source>
</evidence>
<feature type="compositionally biased region" description="Basic and acidic residues" evidence="1">
    <location>
        <begin position="387"/>
        <end position="397"/>
    </location>
</feature>
<keyword evidence="2" id="KW-1185">Reference proteome</keyword>
<feature type="compositionally biased region" description="Low complexity" evidence="1">
    <location>
        <begin position="792"/>
        <end position="811"/>
    </location>
</feature>
<name>A0A6P3X5E7_DINQU</name>
<dbReference type="KEGG" id="dqu:106743619"/>
<feature type="region of interest" description="Disordered" evidence="1">
    <location>
        <begin position="532"/>
        <end position="619"/>
    </location>
</feature>
<feature type="region of interest" description="Disordered" evidence="1">
    <location>
        <begin position="1194"/>
        <end position="1230"/>
    </location>
</feature>
<dbReference type="OrthoDB" id="10072397at2759"/>
<dbReference type="CTD" id="35698"/>
<proteinExistence type="predicted"/>
<feature type="region of interest" description="Disordered" evidence="1">
    <location>
        <begin position="371"/>
        <end position="397"/>
    </location>
</feature>
<dbReference type="InterPro" id="IPR013083">
    <property type="entry name" value="Znf_RING/FYVE/PHD"/>
</dbReference>
<accession>A0A6P3X5E7</accession>
<sequence>MKRFFLRILCGRKREKRKHSKAKEAKHVVVDDRRCACCLAPFLVGRGARCSDCGARSCRKACSRWDTTDNAWRCLFCHQRRSPQSWVRRNEKWFENFGLPSNGAEELHRFFGTAKSRVYVAGYAVATADTEQIQENREEIHTAHAIRNFVEKIVDGLVDNVDDTSIDRYYDSPEYDAFLGEHRPPLTAALIRLVTCLQISLTNKPSTDSPAMAHAALREIVERAVEEARKLPALNASEDGEQSREGRAIADHSYEDLLATAILNKVIERLQRERVDGNSNVLHITDASKTKYISTENEHGIEDDAESYECNGDRGASIRQNGDHRESVSFMMEEQIEEVTTITSDDEPADNDALEYGCTRRVPFPEFGMDIVDPPRELSSSLSDSSDSDHNENSRIRTKYRATDHTTDLVSPIESWEDNWLFQKKRNARSQPDAVAMLVPSSNTCYKALIGDRDAEDTSDLSECSSTKSDEEIEKELMEAINNVIPRSRRTSECDAEDDQQVRNDIARLGEDEVDQVCQAKAKIEEIVAEKVVEDENDKKRPSESSPALITGTEGEESETKERPPMDIVERSERTIASVMESPMQKDVKVLSEKLSERSDRGNIADEDEEQQESEYTEHYDTAVQRHLDSLTKVDVYSGESEAVAETREFAEEQPENISTEEERSERSEATIQLTYYATKESYVDTITEKDLLSAPPRPGTIAEREHKKWENAPPIENNPYSEENIRKRSWERRYSRKSADLTGVQYEMKLNEVNLDTLLTPDPPDIKRFGRDYYINQSKVSSGERSERAKSAMSSSSRPSSSLSQRSSCAGDEQREQQDEVMSGEIEDVSVPREEKDTKVTSTWRRNNAEMISFETNNRAANSRAPGDGTGQERRADDILEDEQRKNSKNEINAKLNNQEHSLEAERRDDEKKRIVRRIDLKAYGFENEFSVQRNARPQQQRVVNRLDLRSFGYQDGLRRTHSNNQLDQPADNEKSNLTRCAIGREKHRAEYKGFPIDRRDLTKSSGELNQLHEDVEKVGSLVSAKSMPNVADDAYYYANPVRVNNNDDNIDDDDVNHDEEEDEMAARNSRNRVSDELDERNAANMDDGSLNGYDEASSDLDRSFEDIYIEDKNRLHRTDEKLPMPSVKRLAEAFSGRQTSVIEPVPAKASKTLVTKLDDVKDRSFTPEVQIVETPKQMHSLTARSLSREFREGLRQMPSKITSPPVSRSLIEERPANRSEVVRSKREDSDVAVISPGKLKSNIIFWEQMQKRN</sequence>
<evidence type="ECO:0000313" key="2">
    <source>
        <dbReference type="Proteomes" id="UP000515204"/>
    </source>
</evidence>